<proteinExistence type="predicted"/>
<organism evidence="1 2">
    <name type="scientific">Planomonospora venezuelensis</name>
    <dbReference type="NCBI Taxonomy" id="1999"/>
    <lineage>
        <taxon>Bacteria</taxon>
        <taxon>Bacillati</taxon>
        <taxon>Actinomycetota</taxon>
        <taxon>Actinomycetes</taxon>
        <taxon>Streptosporangiales</taxon>
        <taxon>Streptosporangiaceae</taxon>
        <taxon>Planomonospora</taxon>
    </lineage>
</organism>
<comment type="caution">
    <text evidence="1">The sequence shown here is derived from an EMBL/GenBank/DDBJ whole genome shotgun (WGS) entry which is preliminary data.</text>
</comment>
<sequence length="122" mass="13463">MTRHKTSYSVNPKALELASARAKNELDLPLSRVVSIMVRQMLAKGITLDSQALQLFGPRSQQLSMSYSDDDWKDAEGRFYPGYAEPKNRAPVFSMLVNLYAAGQAHVRFDVVLSAGGDQGLT</sequence>
<reference evidence="1 2" key="1">
    <citation type="submission" date="2020-08" db="EMBL/GenBank/DDBJ databases">
        <title>Genomic Encyclopedia of Type Strains, Phase III (KMG-III): the genomes of soil and plant-associated and newly described type strains.</title>
        <authorList>
            <person name="Whitman W."/>
        </authorList>
    </citation>
    <scope>NUCLEOTIDE SEQUENCE [LARGE SCALE GENOMIC DNA]</scope>
    <source>
        <strain evidence="1 2">CECT 3303</strain>
    </source>
</reference>
<dbReference type="RefSeq" id="WP_184937289.1">
    <property type="nucleotide sequence ID" value="NZ_BAAAWZ010000001.1"/>
</dbReference>
<evidence type="ECO:0000313" key="1">
    <source>
        <dbReference type="EMBL" id="MBB5960850.1"/>
    </source>
</evidence>
<gene>
    <name evidence="1" type="ORF">FHS22_000088</name>
</gene>
<dbReference type="Proteomes" id="UP000562352">
    <property type="component" value="Unassembled WGS sequence"/>
</dbReference>
<name>A0A841CU46_PLAVE</name>
<evidence type="ECO:0000313" key="2">
    <source>
        <dbReference type="Proteomes" id="UP000562352"/>
    </source>
</evidence>
<dbReference type="EMBL" id="JACHJJ010000001">
    <property type="protein sequence ID" value="MBB5960850.1"/>
    <property type="molecule type" value="Genomic_DNA"/>
</dbReference>
<keyword evidence="2" id="KW-1185">Reference proteome</keyword>
<dbReference type="AlphaFoldDB" id="A0A841CU46"/>
<accession>A0A841CU46</accession>
<protein>
    <submittedName>
        <fullName evidence="1">Uncharacterized protein</fullName>
    </submittedName>
</protein>